<evidence type="ECO:0000313" key="3">
    <source>
        <dbReference type="EMBL" id="OCB87838.1"/>
    </source>
</evidence>
<dbReference type="GO" id="GO:0005524">
    <property type="term" value="F:ATP binding"/>
    <property type="evidence" value="ECO:0007669"/>
    <property type="project" value="InterPro"/>
</dbReference>
<keyword evidence="4" id="KW-1185">Reference proteome</keyword>
<dbReference type="PANTHER" id="PTHR23257:SF706">
    <property type="entry name" value="PROTO-ONCOGENE SERINE_THREONINE-PROTEIN KINASE MOS"/>
    <property type="match status" value="1"/>
</dbReference>
<dbReference type="InterPro" id="IPR011009">
    <property type="entry name" value="Kinase-like_dom_sf"/>
</dbReference>
<dbReference type="GO" id="GO:0004713">
    <property type="term" value="F:protein tyrosine kinase activity"/>
    <property type="evidence" value="ECO:0007669"/>
    <property type="project" value="InterPro"/>
</dbReference>
<organism evidence="3 4">
    <name type="scientific">Sanghuangporus baumii</name>
    <name type="common">Phellinus baumii</name>
    <dbReference type="NCBI Taxonomy" id="108892"/>
    <lineage>
        <taxon>Eukaryota</taxon>
        <taxon>Fungi</taxon>
        <taxon>Dikarya</taxon>
        <taxon>Basidiomycota</taxon>
        <taxon>Agaricomycotina</taxon>
        <taxon>Agaricomycetes</taxon>
        <taxon>Hymenochaetales</taxon>
        <taxon>Hymenochaetaceae</taxon>
        <taxon>Sanghuangporus</taxon>
    </lineage>
</organism>
<name>A0A9Q5HXI5_SANBA</name>
<protein>
    <recommendedName>
        <fullName evidence="2">Protein kinase domain-containing protein</fullName>
    </recommendedName>
</protein>
<dbReference type="Proteomes" id="UP000757232">
    <property type="component" value="Unassembled WGS sequence"/>
</dbReference>
<dbReference type="InterPro" id="IPR050167">
    <property type="entry name" value="Ser_Thr_protein_kinase"/>
</dbReference>
<dbReference type="GO" id="GO:0007165">
    <property type="term" value="P:signal transduction"/>
    <property type="evidence" value="ECO:0007669"/>
    <property type="project" value="TreeGrafter"/>
</dbReference>
<dbReference type="InterPro" id="IPR001245">
    <property type="entry name" value="Ser-Thr/Tyr_kinase_cat_dom"/>
</dbReference>
<evidence type="ECO:0000313" key="4">
    <source>
        <dbReference type="Proteomes" id="UP000757232"/>
    </source>
</evidence>
<dbReference type="SMART" id="SM00219">
    <property type="entry name" value="TyrKc"/>
    <property type="match status" value="1"/>
</dbReference>
<dbReference type="AlphaFoldDB" id="A0A9Q5HXI5"/>
<evidence type="ECO:0000259" key="2">
    <source>
        <dbReference type="PROSITE" id="PS50011"/>
    </source>
</evidence>
<sequence length="678" mass="76419">MSRRSKGYWRYELFSDSPQQQGDTNQYYRRECTIWARISADSNQAEENNLLQFFGFLESYDFNQMPAFVARYYALGDARSYINQNTQPRLSNKQKIYLISDIAKGLTFIHSTCGVAHRDVRGSNILLKAKEHRLIGVLGDFGSAKEFTIDVPWFLSSSDSGGDNWCPPEYKRPGGFHDDKGPGDIWSLGCTMLELLQEEDPWYQVSLGDIPAKIAAYEHPPKGAKILQDHYDFITACWTVEDRRPNANDLQSTLPTLNQKMEILPSILLPDDTLSERVKGLLDYQRTEWRRAALSLSQQMNYYSNLRSLEASLIFGFAASLQELRSLALYRGFPSLKNTYMIFLDLRQLIEVSINLQEASGEGGWEPQLKVSHDSDLSTFDPEFWDDREGGRAFIKTTFECAECTGASNVIIDSIELDTEVWKVSVSVEVVTLINRQESHYARVIHCSLDHEEFPAEFSPGDQFSIICELCLAPPDDFFEDSDALLNHVGRYCLEWRRLSEEGNPGLSSSTQFSLPDLKPPPGGLVALLDAPPLAHLHQPFMLELSLRNRHPTRSACPMVSLELEPTESFVAAGIRNGRLATLIPGAEEKVVWQLIPLECGPAVLLPKIKVTDRRRATEGPESETGGAPQQPEGLATDDEIQVVDVRWDRRRSDGSCIFSDTVHDPSFSSLNLRGDEL</sequence>
<dbReference type="Pfam" id="PF07714">
    <property type="entry name" value="PK_Tyr_Ser-Thr"/>
    <property type="match status" value="1"/>
</dbReference>
<dbReference type="GO" id="GO:0005737">
    <property type="term" value="C:cytoplasm"/>
    <property type="evidence" value="ECO:0007669"/>
    <property type="project" value="TreeGrafter"/>
</dbReference>
<feature type="region of interest" description="Disordered" evidence="1">
    <location>
        <begin position="614"/>
        <end position="641"/>
    </location>
</feature>
<reference evidence="3" key="1">
    <citation type="submission" date="2016-06" db="EMBL/GenBank/DDBJ databases">
        <title>Draft Genome sequence of the fungus Inonotus baumii.</title>
        <authorList>
            <person name="Zhu H."/>
            <person name="Lin W."/>
        </authorList>
    </citation>
    <scope>NUCLEOTIDE SEQUENCE</scope>
    <source>
        <strain evidence="3">821</strain>
    </source>
</reference>
<dbReference type="InterPro" id="IPR000719">
    <property type="entry name" value="Prot_kinase_dom"/>
</dbReference>
<proteinExistence type="predicted"/>
<accession>A0A9Q5HXI5</accession>
<evidence type="ECO:0000256" key="1">
    <source>
        <dbReference type="SAM" id="MobiDB-lite"/>
    </source>
</evidence>
<dbReference type="OrthoDB" id="10261027at2759"/>
<dbReference type="SUPFAM" id="SSF56112">
    <property type="entry name" value="Protein kinase-like (PK-like)"/>
    <property type="match status" value="1"/>
</dbReference>
<feature type="domain" description="Protein kinase" evidence="2">
    <location>
        <begin position="1"/>
        <end position="257"/>
    </location>
</feature>
<gene>
    <name evidence="3" type="ORF">A7U60_g4971</name>
</gene>
<dbReference type="InterPro" id="IPR020635">
    <property type="entry name" value="Tyr_kinase_cat_dom"/>
</dbReference>
<dbReference type="PROSITE" id="PS50011">
    <property type="entry name" value="PROTEIN_KINASE_DOM"/>
    <property type="match status" value="1"/>
</dbReference>
<dbReference type="CDD" id="cd00180">
    <property type="entry name" value="PKc"/>
    <property type="match status" value="1"/>
</dbReference>
<dbReference type="Gene3D" id="1.10.510.10">
    <property type="entry name" value="Transferase(Phosphotransferase) domain 1"/>
    <property type="match status" value="1"/>
</dbReference>
<comment type="caution">
    <text evidence="3">The sequence shown here is derived from an EMBL/GenBank/DDBJ whole genome shotgun (WGS) entry which is preliminary data.</text>
</comment>
<dbReference type="PANTHER" id="PTHR23257">
    <property type="entry name" value="SERINE-THREONINE PROTEIN KINASE"/>
    <property type="match status" value="1"/>
</dbReference>
<dbReference type="EMBL" id="LNZH02000187">
    <property type="protein sequence ID" value="OCB87838.1"/>
    <property type="molecule type" value="Genomic_DNA"/>
</dbReference>